<dbReference type="Proteomes" id="UP000436429">
    <property type="component" value="Unassembled WGS sequence"/>
</dbReference>
<comment type="caution">
    <text evidence="2">The sequence shown here is derived from an EMBL/GenBank/DDBJ whole genome shotgun (WGS) entry which is preliminary data.</text>
</comment>
<dbReference type="EMBL" id="WPOM01000009">
    <property type="protein sequence ID" value="MVN32724.1"/>
    <property type="molecule type" value="Genomic_DNA"/>
</dbReference>
<evidence type="ECO:0000313" key="8">
    <source>
        <dbReference type="Proteomes" id="UP000253857"/>
    </source>
</evidence>
<dbReference type="Proteomes" id="UP000253970">
    <property type="component" value="Unassembled WGS sequence"/>
</dbReference>
<evidence type="ECO:0000313" key="11">
    <source>
        <dbReference type="Proteomes" id="UP000312594"/>
    </source>
</evidence>
<reference evidence="6" key="3">
    <citation type="submission" date="2019-06" db="EMBL/GenBank/DDBJ databases">
        <authorList>
            <person name="Bisanz J.E."/>
            <person name="Turnbaugh P.J."/>
        </authorList>
    </citation>
    <scope>NUCLEOTIDE SEQUENCE</scope>
    <source>
        <strain evidence="6">SECO-MT75m2</strain>
    </source>
</reference>
<reference evidence="1 12" key="4">
    <citation type="submission" date="2019-11" db="EMBL/GenBank/DDBJ databases">
        <title>Whole genome shotgun sequencing (WGS) data from Adlercreutzia equolifaciens ResAG-91, Eggerthella lenta MRI-F36, MRI-F37, MRI-F40, ResAG-49, ResAG-88, ResAG-121, ResAG-145, and Gordonibacter sp. ResAG-5, ResAG-26, ResAG-43, ResAG-50, ResAG-59.</title>
        <authorList>
            <person name="Stoll D.A."/>
            <person name="Danylec N."/>
            <person name="Franz C.M.A.P."/>
            <person name="Huch M."/>
        </authorList>
    </citation>
    <scope>NUCLEOTIDE SEQUENCE [LARGE SCALE GENOMIC DNA]</scope>
    <source>
        <strain evidence="1 12">ResAG-88</strain>
    </source>
</reference>
<gene>
    <name evidence="5" type="ORF">C1853_05640</name>
    <name evidence="4" type="ORF">C1871_07775</name>
    <name evidence="3" type="ORF">C1872_01660</name>
    <name evidence="2" type="ORF">C1875_06000</name>
    <name evidence="6" type="ORF">FIC87_05425</name>
    <name evidence="1" type="ORF">GO726_06025</name>
</gene>
<evidence type="ECO:0000313" key="12">
    <source>
        <dbReference type="Proteomes" id="UP000436429"/>
    </source>
</evidence>
<evidence type="ECO:0000313" key="2">
    <source>
        <dbReference type="EMBL" id="RDB71236.1"/>
    </source>
</evidence>
<reference evidence="6 11" key="1">
    <citation type="journal article" date="2005" name="Appl. Environ. Microbiol.">
        <title>Intestinal bacterial communities that produce active estrogen-like compounds enterodiol and enterolactone in humans.</title>
        <authorList>
            <person name="Clavel T."/>
            <person name="Henderson G."/>
            <person name="Alpert C.A."/>
            <person name="Philippe C."/>
            <person name="Rigottier-Gois L."/>
            <person name="Dore J."/>
            <person name="Blaut M."/>
        </authorList>
    </citation>
    <scope>NUCLEOTIDE SEQUENCE [LARGE SCALE GENOMIC DNA]</scope>
    <source>
        <strain evidence="6 11">SECO-MT75m2</strain>
    </source>
</reference>
<dbReference type="AlphaFoldDB" id="A0A369MHP2"/>
<proteinExistence type="predicted"/>
<evidence type="ECO:0000313" key="9">
    <source>
        <dbReference type="Proteomes" id="UP000253915"/>
    </source>
</evidence>
<dbReference type="Proteomes" id="UP000253915">
    <property type="component" value="Unassembled WGS sequence"/>
</dbReference>
<dbReference type="EMBL" id="VEVP01000009">
    <property type="protein sequence ID" value="TNU92098.1"/>
    <property type="molecule type" value="Genomic_DNA"/>
</dbReference>
<accession>A0A369MHP2</accession>
<evidence type="ECO:0000313" key="5">
    <source>
        <dbReference type="EMBL" id="RDC39748.1"/>
    </source>
</evidence>
<reference evidence="7 8" key="2">
    <citation type="journal article" date="2018" name="Elife">
        <title>Discovery and characterization of a prevalent human gut bacterial enzyme sufficient for the inactivation of a family of plant toxins.</title>
        <authorList>
            <person name="Koppel N."/>
            <person name="Bisanz J.E."/>
            <person name="Pandelia M.E."/>
            <person name="Turnbaugh P.J."/>
            <person name="Balskus E.P."/>
        </authorList>
    </citation>
    <scope>NUCLEOTIDE SEQUENCE [LARGE SCALE GENOMIC DNA]</scope>
    <source>
        <strain evidence="5 9">16A</strain>
        <strain evidence="4 8">FAA1-1-60AUCSF</strain>
        <strain evidence="3 7">MR1 #12</strain>
        <strain evidence="2 10">W1 BHI 6</strain>
    </source>
</reference>
<name>A0A369MHP2_EGGLN</name>
<protein>
    <submittedName>
        <fullName evidence="2">Uncharacterized protein</fullName>
    </submittedName>
</protein>
<evidence type="ECO:0000313" key="4">
    <source>
        <dbReference type="EMBL" id="RDB85844.1"/>
    </source>
</evidence>
<dbReference type="Proteomes" id="UP000312594">
    <property type="component" value="Unassembled WGS sequence"/>
</dbReference>
<dbReference type="GeneID" id="69512208"/>
<dbReference type="EMBL" id="PPUQ01000005">
    <property type="protein sequence ID" value="RDC39748.1"/>
    <property type="molecule type" value="Genomic_DNA"/>
</dbReference>
<dbReference type="EMBL" id="PPTX01000002">
    <property type="protein sequence ID" value="RDB81405.1"/>
    <property type="molecule type" value="Genomic_DNA"/>
</dbReference>
<evidence type="ECO:0000313" key="3">
    <source>
        <dbReference type="EMBL" id="RDB81405.1"/>
    </source>
</evidence>
<dbReference type="EMBL" id="PPTY01000010">
    <property type="protein sequence ID" value="RDB85844.1"/>
    <property type="molecule type" value="Genomic_DNA"/>
</dbReference>
<evidence type="ECO:0000313" key="7">
    <source>
        <dbReference type="Proteomes" id="UP000253752"/>
    </source>
</evidence>
<dbReference type="Proteomes" id="UP000253752">
    <property type="component" value="Unassembled WGS sequence"/>
</dbReference>
<evidence type="ECO:0000313" key="1">
    <source>
        <dbReference type="EMBL" id="MVN32724.1"/>
    </source>
</evidence>
<dbReference type="Proteomes" id="UP000253857">
    <property type="component" value="Unassembled WGS sequence"/>
</dbReference>
<dbReference type="RefSeq" id="WP_009305294.1">
    <property type="nucleotide sequence ID" value="NZ_AP025575.1"/>
</dbReference>
<dbReference type="EMBL" id="PPTU01000007">
    <property type="protein sequence ID" value="RDB71236.1"/>
    <property type="molecule type" value="Genomic_DNA"/>
</dbReference>
<sequence length="92" mass="10086">MGFMGTGKSAEDKALEKLATYLENMDLRPKDGMVHAGAFEMAGGYSRKNTSRILNGVLEFMQKQGYEILDVQLSPSGMGDSLLCCLVLITYK</sequence>
<evidence type="ECO:0000313" key="10">
    <source>
        <dbReference type="Proteomes" id="UP000253970"/>
    </source>
</evidence>
<evidence type="ECO:0000313" key="6">
    <source>
        <dbReference type="EMBL" id="TNU92098.1"/>
    </source>
</evidence>
<organism evidence="2 10">
    <name type="scientific">Eggerthella lenta</name>
    <name type="common">Eubacterium lentum</name>
    <dbReference type="NCBI Taxonomy" id="84112"/>
    <lineage>
        <taxon>Bacteria</taxon>
        <taxon>Bacillati</taxon>
        <taxon>Actinomycetota</taxon>
        <taxon>Coriobacteriia</taxon>
        <taxon>Eggerthellales</taxon>
        <taxon>Eggerthellaceae</taxon>
        <taxon>Eggerthella</taxon>
    </lineage>
</organism>